<feature type="transmembrane region" description="Helical" evidence="1">
    <location>
        <begin position="43"/>
        <end position="62"/>
    </location>
</feature>
<dbReference type="Proteomes" id="UP001153636">
    <property type="component" value="Chromosome 3"/>
</dbReference>
<gene>
    <name evidence="2" type="ORF">PSYICH_LOCUS9597</name>
</gene>
<dbReference type="AlphaFoldDB" id="A0A9P0CYM7"/>
<accession>A0A9P0CYM7</accession>
<evidence type="ECO:0000313" key="3">
    <source>
        <dbReference type="Proteomes" id="UP001153636"/>
    </source>
</evidence>
<dbReference type="OrthoDB" id="6781379at2759"/>
<reference evidence="2" key="1">
    <citation type="submission" date="2022-01" db="EMBL/GenBank/DDBJ databases">
        <authorList>
            <person name="King R."/>
        </authorList>
    </citation>
    <scope>NUCLEOTIDE SEQUENCE</scope>
</reference>
<keyword evidence="1" id="KW-0812">Transmembrane</keyword>
<dbReference type="EMBL" id="OV651815">
    <property type="protein sequence ID" value="CAH1108175.1"/>
    <property type="molecule type" value="Genomic_DNA"/>
</dbReference>
<evidence type="ECO:0000313" key="2">
    <source>
        <dbReference type="EMBL" id="CAH1108175.1"/>
    </source>
</evidence>
<proteinExistence type="predicted"/>
<protein>
    <submittedName>
        <fullName evidence="2">Uncharacterized protein</fullName>
    </submittedName>
</protein>
<name>A0A9P0CYM7_9CUCU</name>
<sequence length="111" mass="12564">MTFVIYIRVHLLDFFFSVDMGEKLGKFLLLTWKIWVLQYRRPLQTLVPILLLAIFSGLLVVLRGQAEPVLKNEKIFSPFCTFPIALNLKTASGEILCPSIDNIPSPSISPT</sequence>
<evidence type="ECO:0000256" key="1">
    <source>
        <dbReference type="SAM" id="Phobius"/>
    </source>
</evidence>
<keyword evidence="3" id="KW-1185">Reference proteome</keyword>
<organism evidence="2 3">
    <name type="scientific">Psylliodes chrysocephalus</name>
    <dbReference type="NCBI Taxonomy" id="3402493"/>
    <lineage>
        <taxon>Eukaryota</taxon>
        <taxon>Metazoa</taxon>
        <taxon>Ecdysozoa</taxon>
        <taxon>Arthropoda</taxon>
        <taxon>Hexapoda</taxon>
        <taxon>Insecta</taxon>
        <taxon>Pterygota</taxon>
        <taxon>Neoptera</taxon>
        <taxon>Endopterygota</taxon>
        <taxon>Coleoptera</taxon>
        <taxon>Polyphaga</taxon>
        <taxon>Cucujiformia</taxon>
        <taxon>Chrysomeloidea</taxon>
        <taxon>Chrysomelidae</taxon>
        <taxon>Galerucinae</taxon>
        <taxon>Alticini</taxon>
        <taxon>Psylliodes</taxon>
    </lineage>
</organism>
<keyword evidence="1" id="KW-1133">Transmembrane helix</keyword>
<keyword evidence="1" id="KW-0472">Membrane</keyword>